<comment type="similarity">
    <text evidence="2">Belongs to the peptidase S15 family.</text>
</comment>
<dbReference type="NCBIfam" id="NF003780">
    <property type="entry name" value="PRK05371.1-1"/>
    <property type="match status" value="1"/>
</dbReference>
<evidence type="ECO:0000259" key="10">
    <source>
        <dbReference type="SMART" id="SM00939"/>
    </source>
</evidence>
<organism evidence="11 12">
    <name type="scientific">Goodfellowiella coeruleoviolacea</name>
    <dbReference type="NCBI Taxonomy" id="334858"/>
    <lineage>
        <taxon>Bacteria</taxon>
        <taxon>Bacillati</taxon>
        <taxon>Actinomycetota</taxon>
        <taxon>Actinomycetes</taxon>
        <taxon>Pseudonocardiales</taxon>
        <taxon>Pseudonocardiaceae</taxon>
        <taxon>Goodfellowiella</taxon>
    </lineage>
</organism>
<dbReference type="GO" id="GO:0006508">
    <property type="term" value="P:proteolysis"/>
    <property type="evidence" value="ECO:0007669"/>
    <property type="project" value="UniProtKB-KW"/>
</dbReference>
<evidence type="ECO:0000256" key="5">
    <source>
        <dbReference type="ARBA" id="ARBA00022670"/>
    </source>
</evidence>
<dbReference type="GO" id="GO:0008236">
    <property type="term" value="F:serine-type peptidase activity"/>
    <property type="evidence" value="ECO:0007669"/>
    <property type="project" value="UniProtKB-KW"/>
</dbReference>
<dbReference type="PRINTS" id="PR00923">
    <property type="entry name" value="LACTOPTASE"/>
</dbReference>
<feature type="domain" description="Xaa-Pro dipeptidyl-peptidase C-terminal" evidence="10">
    <location>
        <begin position="399"/>
        <end position="615"/>
    </location>
</feature>
<evidence type="ECO:0000256" key="9">
    <source>
        <dbReference type="SAM" id="SignalP"/>
    </source>
</evidence>
<dbReference type="SUPFAM" id="SSF53474">
    <property type="entry name" value="alpha/beta-Hydrolases"/>
    <property type="match status" value="1"/>
</dbReference>
<evidence type="ECO:0000256" key="7">
    <source>
        <dbReference type="ARBA" id="ARBA00022825"/>
    </source>
</evidence>
<comment type="catalytic activity">
    <reaction evidence="1">
        <text>Hydrolyzes Xaa-Pro-|- bonds to release unblocked, N-terminal dipeptides from substrates including Ala-Pro-|-p-nitroanilide and (sequentially) Tyr-Pro-|-Phe-Pro-|-Gly-Pro-|-Ile.</text>
        <dbReference type="EC" id="3.4.14.11"/>
    </reaction>
</comment>
<dbReference type="AlphaFoldDB" id="A0AAE3GHM6"/>
<evidence type="ECO:0000256" key="4">
    <source>
        <dbReference type="ARBA" id="ARBA00022438"/>
    </source>
</evidence>
<dbReference type="Gene3D" id="3.40.50.1820">
    <property type="entry name" value="alpha/beta hydrolase"/>
    <property type="match status" value="2"/>
</dbReference>
<dbReference type="InterPro" id="IPR008979">
    <property type="entry name" value="Galactose-bd-like_sf"/>
</dbReference>
<dbReference type="PANTHER" id="PTHR43056:SF10">
    <property type="entry name" value="COCE_NOND FAMILY, PUTATIVE (AFU_ORTHOLOGUE AFUA_7G00600)-RELATED"/>
    <property type="match status" value="1"/>
</dbReference>
<dbReference type="SUPFAM" id="SSF49785">
    <property type="entry name" value="Galactose-binding domain-like"/>
    <property type="match status" value="1"/>
</dbReference>
<feature type="chain" id="PRO_5042098600" description="Xaa-Pro dipeptidyl-peptidase" evidence="9">
    <location>
        <begin position="27"/>
        <end position="630"/>
    </location>
</feature>
<dbReference type="InterPro" id="IPR008252">
    <property type="entry name" value="Pept_S15_Xpro"/>
</dbReference>
<evidence type="ECO:0000313" key="12">
    <source>
        <dbReference type="Proteomes" id="UP001206128"/>
    </source>
</evidence>
<dbReference type="InterPro" id="IPR005674">
    <property type="entry name" value="CocE/Ser_esterase"/>
</dbReference>
<evidence type="ECO:0000313" key="11">
    <source>
        <dbReference type="EMBL" id="MCP2168392.1"/>
    </source>
</evidence>
<keyword evidence="7" id="KW-0720">Serine protease</keyword>
<dbReference type="EC" id="3.4.14.11" evidence="3"/>
<evidence type="ECO:0000256" key="3">
    <source>
        <dbReference type="ARBA" id="ARBA00012463"/>
    </source>
</evidence>
<dbReference type="Proteomes" id="UP001206128">
    <property type="component" value="Unassembled WGS sequence"/>
</dbReference>
<reference evidence="11" key="1">
    <citation type="submission" date="2022-06" db="EMBL/GenBank/DDBJ databases">
        <title>Genomic Encyclopedia of Archaeal and Bacterial Type Strains, Phase II (KMG-II): from individual species to whole genera.</title>
        <authorList>
            <person name="Goeker M."/>
        </authorList>
    </citation>
    <scope>NUCLEOTIDE SEQUENCE</scope>
    <source>
        <strain evidence="11">DSM 43935</strain>
    </source>
</reference>
<dbReference type="NCBIfam" id="TIGR00976">
    <property type="entry name" value="CocE_NonD"/>
    <property type="match status" value="1"/>
</dbReference>
<dbReference type="Pfam" id="PF02129">
    <property type="entry name" value="Peptidase_S15"/>
    <property type="match status" value="1"/>
</dbReference>
<proteinExistence type="inferred from homology"/>
<dbReference type="InterPro" id="IPR013736">
    <property type="entry name" value="Xaa-Pro_dipept_C"/>
</dbReference>
<dbReference type="InterPro" id="IPR000383">
    <property type="entry name" value="Xaa-Pro-like_dom"/>
</dbReference>
<dbReference type="GO" id="GO:0004177">
    <property type="term" value="F:aminopeptidase activity"/>
    <property type="evidence" value="ECO:0007669"/>
    <property type="project" value="UniProtKB-KW"/>
</dbReference>
<keyword evidence="12" id="KW-1185">Reference proteome</keyword>
<dbReference type="EMBL" id="JAMTCK010000013">
    <property type="protein sequence ID" value="MCP2168392.1"/>
    <property type="molecule type" value="Genomic_DNA"/>
</dbReference>
<comment type="caution">
    <text evidence="11">The sequence shown here is derived from an EMBL/GenBank/DDBJ whole genome shotgun (WGS) entry which is preliminary data.</text>
</comment>
<keyword evidence="5" id="KW-0645">Protease</keyword>
<name>A0AAE3GHM6_9PSEU</name>
<evidence type="ECO:0000256" key="1">
    <source>
        <dbReference type="ARBA" id="ARBA00000123"/>
    </source>
</evidence>
<keyword evidence="9" id="KW-0732">Signal</keyword>
<dbReference type="InterPro" id="IPR050585">
    <property type="entry name" value="Xaa-Pro_dipeptidyl-ppase/CocE"/>
</dbReference>
<sequence length="630" mass="67327">MRVSGVVMLLSAVVAGPLAVPSPALAALAAPTSGPVFADGEAQPVFDPTDVVRESLFVTAPVDSDADGRSDQVHVEVVRPAATRHGLRVPVVYQVSPYYAGGNEVANHDVDVELHVPGQRGPGRPAGRPAGAVLDPAGDERVSAALGYPDRVGPQAGPDAAPITSRYDQYLLSRGYALVFAESLGSGQSTGCPTSGGRNETLGARSVVDWLNGRAVAHDAQGGVVSASWATGRVGMIGVSYNGTLPNAVAATGVPGLEAIVPIAAISSWYDYYRAGGAVVAPGGYQGEDTDVLAEYVYTRADRQVCRPVIDRISREQDRLTGDYSAFWAERDYLRDVDRVRAAVLAVHGLNDWNVKTGQVAQWYAALRQHGVPHKLWLHQYGHTDPISLRRDEWLRTLNRWFTRYLYQVANGVEAEPRATLQREDLSWVDEPEWPAPGTQDVRLFPWPGGTGRGALTAGAAVPGAPTVERLADDATQTVEQLLDAASSGNRLRYATGPASTPLRLSGTARAELRVAFDRPAANMTALLVDRAPDGTSAIISRGWADPQNRRDLDRTDPVQPGQPYRLDVTLQPKDYVLAVGHRLEFVLASSDHDYTLRPRPGTGLAVDLTDTSLVFPAVGGSRAVHAAFG</sequence>
<dbReference type="InterPro" id="IPR029058">
    <property type="entry name" value="AB_hydrolase_fold"/>
</dbReference>
<dbReference type="GO" id="GO:0008239">
    <property type="term" value="F:dipeptidyl-peptidase activity"/>
    <property type="evidence" value="ECO:0007669"/>
    <property type="project" value="UniProtKB-EC"/>
</dbReference>
<dbReference type="Gene3D" id="2.60.120.260">
    <property type="entry name" value="Galactose-binding domain-like"/>
    <property type="match status" value="1"/>
</dbReference>
<protein>
    <recommendedName>
        <fullName evidence="3">Xaa-Pro dipeptidyl-peptidase</fullName>
        <ecNumber evidence="3">3.4.14.11</ecNumber>
    </recommendedName>
    <alternativeName>
        <fullName evidence="8">X-prolyl-dipeptidyl aminopeptidase</fullName>
    </alternativeName>
</protein>
<feature type="signal peptide" evidence="9">
    <location>
        <begin position="1"/>
        <end position="26"/>
    </location>
</feature>
<dbReference type="Pfam" id="PF08530">
    <property type="entry name" value="PepX_C"/>
    <property type="match status" value="1"/>
</dbReference>
<dbReference type="PANTHER" id="PTHR43056">
    <property type="entry name" value="PEPTIDASE S9 PROLYL OLIGOPEPTIDASE"/>
    <property type="match status" value="1"/>
</dbReference>
<keyword evidence="4" id="KW-0031">Aminopeptidase</keyword>
<evidence type="ECO:0000256" key="8">
    <source>
        <dbReference type="ARBA" id="ARBA00030045"/>
    </source>
</evidence>
<keyword evidence="6" id="KW-0378">Hydrolase</keyword>
<gene>
    <name evidence="11" type="ORF">LX83_005270</name>
</gene>
<evidence type="ECO:0000256" key="2">
    <source>
        <dbReference type="ARBA" id="ARBA00010819"/>
    </source>
</evidence>
<accession>A0AAE3GHM6</accession>
<evidence type="ECO:0000256" key="6">
    <source>
        <dbReference type="ARBA" id="ARBA00022801"/>
    </source>
</evidence>
<dbReference type="SMART" id="SM00939">
    <property type="entry name" value="PepX_C"/>
    <property type="match status" value="1"/>
</dbReference>